<evidence type="ECO:0000256" key="3">
    <source>
        <dbReference type="ARBA" id="ARBA00023163"/>
    </source>
</evidence>
<name>A0A9N8ZE08_9GLOM</name>
<dbReference type="Gene3D" id="3.40.50.11990">
    <property type="entry name" value="RNA polymerase II accessory factor, Cdc73 C-terminal domain"/>
    <property type="match status" value="1"/>
</dbReference>
<proteinExistence type="inferred from homology"/>
<keyword evidence="3" id="KW-0804">Transcription</keyword>
<accession>A0A9N8ZE08</accession>
<dbReference type="OrthoDB" id="2186602at2759"/>
<comment type="similarity">
    <text evidence="2">Belongs to the CDC73 family.</text>
</comment>
<dbReference type="InterPro" id="IPR031336">
    <property type="entry name" value="CDC73_C"/>
</dbReference>
<dbReference type="Pfam" id="PF05179">
    <property type="entry name" value="CDC73_C"/>
    <property type="match status" value="1"/>
</dbReference>
<organism evidence="6 7">
    <name type="scientific">Dentiscutata erythropus</name>
    <dbReference type="NCBI Taxonomy" id="1348616"/>
    <lineage>
        <taxon>Eukaryota</taxon>
        <taxon>Fungi</taxon>
        <taxon>Fungi incertae sedis</taxon>
        <taxon>Mucoromycota</taxon>
        <taxon>Glomeromycotina</taxon>
        <taxon>Glomeromycetes</taxon>
        <taxon>Diversisporales</taxon>
        <taxon>Gigasporaceae</taxon>
        <taxon>Dentiscutata</taxon>
    </lineage>
</organism>
<reference evidence="6" key="1">
    <citation type="submission" date="2021-06" db="EMBL/GenBank/DDBJ databases">
        <authorList>
            <person name="Kallberg Y."/>
            <person name="Tangrot J."/>
            <person name="Rosling A."/>
        </authorList>
    </citation>
    <scope>NUCLEOTIDE SEQUENCE</scope>
    <source>
        <strain evidence="6">MA453B</strain>
    </source>
</reference>
<evidence type="ECO:0000256" key="4">
    <source>
        <dbReference type="ARBA" id="ARBA00023242"/>
    </source>
</evidence>
<keyword evidence="4" id="KW-0539">Nucleus</keyword>
<dbReference type="AlphaFoldDB" id="A0A9N8ZE08"/>
<feature type="domain" description="Cell division control protein 73 C-terminal" evidence="5">
    <location>
        <begin position="240"/>
        <end position="385"/>
    </location>
</feature>
<sequence>MTDSRETEQDPLQLLKKFITNNLKLQLLDEKNNVVDTLRDATYIQFDSFEPIDKNKPTLFKGQSQKGYPLSILYHATITKDLEFPKYNEDATNKKLTERLNFTERKHWVAYLNGHSALLNDLDKNIYGKTSEKRRHDNSADSDHQNAVEIKRQKKARFDSDKIWMEIYQKEYQATSNWPWEESLESKDKEQDYSAFIQLADTHFLKRNHALIPQDKSRNLESYAKTHYRPDVKQSQKPPRNPLIIVPQSPSAFITMFNIKQLLQDARYEDQAILRNSNKKDNTVTIIRNGKEYEFTDQVENFQQADWNRVVCVITDGSEWLFKKYCWKTPEDTFKNVPGVYFKYTHDEVKKNVIFWRNIYYINIHQNLRHKDAEAYTEFWNIVEKARRY</sequence>
<evidence type="ECO:0000313" key="7">
    <source>
        <dbReference type="Proteomes" id="UP000789405"/>
    </source>
</evidence>
<evidence type="ECO:0000256" key="1">
    <source>
        <dbReference type="ARBA" id="ARBA00004123"/>
    </source>
</evidence>
<evidence type="ECO:0000256" key="2">
    <source>
        <dbReference type="ARBA" id="ARBA00010427"/>
    </source>
</evidence>
<dbReference type="GO" id="GO:0000993">
    <property type="term" value="F:RNA polymerase II complex binding"/>
    <property type="evidence" value="ECO:0007669"/>
    <property type="project" value="TreeGrafter"/>
</dbReference>
<evidence type="ECO:0000313" key="6">
    <source>
        <dbReference type="EMBL" id="CAG8483048.1"/>
    </source>
</evidence>
<dbReference type="InterPro" id="IPR007852">
    <property type="entry name" value="Cdc73/Parafibromin"/>
</dbReference>
<dbReference type="GO" id="GO:0032968">
    <property type="term" value="P:positive regulation of transcription elongation by RNA polymerase II"/>
    <property type="evidence" value="ECO:0007669"/>
    <property type="project" value="TreeGrafter"/>
</dbReference>
<dbReference type="InterPro" id="IPR038103">
    <property type="entry name" value="CDC73_C_sf"/>
</dbReference>
<dbReference type="PANTHER" id="PTHR12466:SF8">
    <property type="entry name" value="PARAFIBROMIN"/>
    <property type="match status" value="1"/>
</dbReference>
<dbReference type="EMBL" id="CAJVPY010000605">
    <property type="protein sequence ID" value="CAG8483048.1"/>
    <property type="molecule type" value="Genomic_DNA"/>
</dbReference>
<comment type="subcellular location">
    <subcellularLocation>
        <location evidence="1">Nucleus</location>
    </subcellularLocation>
</comment>
<gene>
    <name evidence="6" type="ORF">DERYTH_LOCUS2026</name>
</gene>
<protein>
    <submittedName>
        <fullName evidence="6">21466_t:CDS:1</fullName>
    </submittedName>
</protein>
<dbReference type="GO" id="GO:0006368">
    <property type="term" value="P:transcription elongation by RNA polymerase II"/>
    <property type="evidence" value="ECO:0007669"/>
    <property type="project" value="InterPro"/>
</dbReference>
<comment type="caution">
    <text evidence="6">The sequence shown here is derived from an EMBL/GenBank/DDBJ whole genome shotgun (WGS) entry which is preliminary data.</text>
</comment>
<dbReference type="GO" id="GO:0016593">
    <property type="term" value="C:Cdc73/Paf1 complex"/>
    <property type="evidence" value="ECO:0007669"/>
    <property type="project" value="InterPro"/>
</dbReference>
<dbReference type="PANTHER" id="PTHR12466">
    <property type="entry name" value="CDC73 DOMAIN PROTEIN"/>
    <property type="match status" value="1"/>
</dbReference>
<dbReference type="Proteomes" id="UP000789405">
    <property type="component" value="Unassembled WGS sequence"/>
</dbReference>
<keyword evidence="7" id="KW-1185">Reference proteome</keyword>
<evidence type="ECO:0000259" key="5">
    <source>
        <dbReference type="Pfam" id="PF05179"/>
    </source>
</evidence>